<sequence>MTDDAALLKLLADRPYGVLATIRRDGRPQLSNVTHFYEAETNKILVSITDGRAKTRNLRRDPRATYHVTTPDGWSYAVAEGTAELSAVAQDPHDQAVEELIDLYRKVGGEHPDWDEYRAAMVADRRLVLRIPVERVIGSVR</sequence>
<evidence type="ECO:0000256" key="1">
    <source>
        <dbReference type="ARBA" id="ARBA00023002"/>
    </source>
</evidence>
<feature type="domain" description="Pyridoxamine 5'-phosphate oxidase N-terminal" evidence="2">
    <location>
        <begin position="5"/>
        <end position="136"/>
    </location>
</feature>
<dbReference type="OrthoDB" id="1094370at2"/>
<name>A0A558AGU8_9PSEU</name>
<protein>
    <submittedName>
        <fullName evidence="3">PPOX class F420-dependent oxidoreductase</fullName>
    </submittedName>
</protein>
<evidence type="ECO:0000313" key="4">
    <source>
        <dbReference type="Proteomes" id="UP000318578"/>
    </source>
</evidence>
<dbReference type="GO" id="GO:0016627">
    <property type="term" value="F:oxidoreductase activity, acting on the CH-CH group of donors"/>
    <property type="evidence" value="ECO:0007669"/>
    <property type="project" value="TreeGrafter"/>
</dbReference>
<organism evidence="3 4">
    <name type="scientific">Amycolatopsis acidiphila</name>
    <dbReference type="NCBI Taxonomy" id="715473"/>
    <lineage>
        <taxon>Bacteria</taxon>
        <taxon>Bacillati</taxon>
        <taxon>Actinomycetota</taxon>
        <taxon>Actinomycetes</taxon>
        <taxon>Pseudonocardiales</taxon>
        <taxon>Pseudonocardiaceae</taxon>
        <taxon>Amycolatopsis</taxon>
    </lineage>
</organism>
<dbReference type="InterPro" id="IPR011576">
    <property type="entry name" value="Pyridox_Oxase_N"/>
</dbReference>
<dbReference type="RefSeq" id="WP_144636834.1">
    <property type="nucleotide sequence ID" value="NZ_BNAX01000003.1"/>
</dbReference>
<dbReference type="InterPro" id="IPR012349">
    <property type="entry name" value="Split_barrel_FMN-bd"/>
</dbReference>
<dbReference type="Gene3D" id="2.30.110.10">
    <property type="entry name" value="Electron Transport, Fmn-binding Protein, Chain A"/>
    <property type="match status" value="1"/>
</dbReference>
<evidence type="ECO:0000259" key="2">
    <source>
        <dbReference type="Pfam" id="PF01243"/>
    </source>
</evidence>
<keyword evidence="1" id="KW-0560">Oxidoreductase</keyword>
<dbReference type="PANTHER" id="PTHR35176:SF2">
    <property type="entry name" value="F420H(2)-DEPENDENT REDUCTASE RV1155"/>
    <property type="match status" value="1"/>
</dbReference>
<comment type="caution">
    <text evidence="3">The sequence shown here is derived from an EMBL/GenBank/DDBJ whole genome shotgun (WGS) entry which is preliminary data.</text>
</comment>
<accession>A0A558AGU8</accession>
<dbReference type="InterPro" id="IPR019920">
    <property type="entry name" value="F420-binding_dom_put"/>
</dbReference>
<dbReference type="NCBIfam" id="TIGR03618">
    <property type="entry name" value="Rv1155_F420"/>
    <property type="match status" value="1"/>
</dbReference>
<evidence type="ECO:0000313" key="3">
    <source>
        <dbReference type="EMBL" id="TVT23487.1"/>
    </source>
</evidence>
<dbReference type="SUPFAM" id="SSF50475">
    <property type="entry name" value="FMN-binding split barrel"/>
    <property type="match status" value="1"/>
</dbReference>
<dbReference type="GO" id="GO:0070967">
    <property type="term" value="F:coenzyme F420 binding"/>
    <property type="evidence" value="ECO:0007669"/>
    <property type="project" value="TreeGrafter"/>
</dbReference>
<reference evidence="3 4" key="1">
    <citation type="submission" date="2019-07" db="EMBL/GenBank/DDBJ databases">
        <title>New species of Amycolatopsis and Streptomyces.</title>
        <authorList>
            <person name="Duangmal K."/>
            <person name="Teo W.F.A."/>
            <person name="Lipun K."/>
        </authorList>
    </citation>
    <scope>NUCLEOTIDE SEQUENCE [LARGE SCALE GENOMIC DNA]</scope>
    <source>
        <strain evidence="3 4">JCM 30562</strain>
    </source>
</reference>
<dbReference type="Proteomes" id="UP000318578">
    <property type="component" value="Unassembled WGS sequence"/>
</dbReference>
<proteinExistence type="predicted"/>
<gene>
    <name evidence="3" type="ORF">FNH06_09855</name>
</gene>
<dbReference type="EMBL" id="VJZA01000011">
    <property type="protein sequence ID" value="TVT23487.1"/>
    <property type="molecule type" value="Genomic_DNA"/>
</dbReference>
<dbReference type="GO" id="GO:0005829">
    <property type="term" value="C:cytosol"/>
    <property type="evidence" value="ECO:0007669"/>
    <property type="project" value="TreeGrafter"/>
</dbReference>
<dbReference type="Pfam" id="PF01243">
    <property type="entry name" value="PNPOx_N"/>
    <property type="match status" value="1"/>
</dbReference>
<dbReference type="PANTHER" id="PTHR35176">
    <property type="entry name" value="HEME OXYGENASE HI_0854-RELATED"/>
    <property type="match status" value="1"/>
</dbReference>
<dbReference type="AlphaFoldDB" id="A0A558AGU8"/>
<keyword evidence="4" id="KW-1185">Reference proteome</keyword>
<dbReference type="InterPro" id="IPR052019">
    <property type="entry name" value="F420H2_bilvrd_red/Heme_oxyg"/>
</dbReference>